<dbReference type="Proteomes" id="UP000434957">
    <property type="component" value="Unassembled WGS sequence"/>
</dbReference>
<evidence type="ECO:0000313" key="5">
    <source>
        <dbReference type="EMBL" id="KAE9024491.1"/>
    </source>
</evidence>
<dbReference type="Pfam" id="PF03874">
    <property type="entry name" value="RNA_pol_Rpb4"/>
    <property type="match status" value="1"/>
</dbReference>
<evidence type="ECO:0000256" key="3">
    <source>
        <dbReference type="ARBA" id="ARBA00025724"/>
    </source>
</evidence>
<dbReference type="InterPro" id="IPR038324">
    <property type="entry name" value="Rpb4/RPC9_sf"/>
</dbReference>
<dbReference type="InterPro" id="IPR010997">
    <property type="entry name" value="HRDC-like_sf"/>
</dbReference>
<dbReference type="SUPFAM" id="SSF47819">
    <property type="entry name" value="HRDC-like"/>
    <property type="match status" value="1"/>
</dbReference>
<evidence type="ECO:0000256" key="2">
    <source>
        <dbReference type="ARBA" id="ARBA00023242"/>
    </source>
</evidence>
<proteinExistence type="inferred from homology"/>
<evidence type="ECO:0000313" key="8">
    <source>
        <dbReference type="Proteomes" id="UP000434957"/>
    </source>
</evidence>
<name>A0A6A3LXI4_9STRA</name>
<dbReference type="InterPro" id="IPR045222">
    <property type="entry name" value="Rpb4-like"/>
</dbReference>
<comment type="caution">
    <text evidence="5">The sequence shown here is derived from an EMBL/GenBank/DDBJ whole genome shotgun (WGS) entry which is preliminary data.</text>
</comment>
<evidence type="ECO:0000313" key="7">
    <source>
        <dbReference type="Proteomes" id="UP000429607"/>
    </source>
</evidence>
<keyword evidence="2" id="KW-0539">Nucleus</keyword>
<keyword evidence="8" id="KW-1185">Reference proteome</keyword>
<dbReference type="InterPro" id="IPR005574">
    <property type="entry name" value="Rpb4/RPC9"/>
</dbReference>
<gene>
    <name evidence="5" type="ORF">PR001_g12663</name>
    <name evidence="6" type="ORF">PR003_g5841</name>
</gene>
<dbReference type="GO" id="GO:0006352">
    <property type="term" value="P:DNA-templated transcription initiation"/>
    <property type="evidence" value="ECO:0007669"/>
    <property type="project" value="InterPro"/>
</dbReference>
<accession>A0A6A3LXI4</accession>
<evidence type="ECO:0000259" key="4">
    <source>
        <dbReference type="SMART" id="SM00657"/>
    </source>
</evidence>
<dbReference type="Proteomes" id="UP000429607">
    <property type="component" value="Unassembled WGS sequence"/>
</dbReference>
<feature type="domain" description="RNA polymerase Rpb4/RPC9 core" evidence="4">
    <location>
        <begin position="21"/>
        <end position="148"/>
    </location>
</feature>
<evidence type="ECO:0000313" key="6">
    <source>
        <dbReference type="EMBL" id="KAE9349520.1"/>
    </source>
</evidence>
<reference evidence="5 7" key="1">
    <citation type="submission" date="2018-09" db="EMBL/GenBank/DDBJ databases">
        <title>Genomic investigation of the strawberry pathogen Phytophthora fragariae indicates pathogenicity is determined by transcriptional variation in three key races.</title>
        <authorList>
            <person name="Adams T.M."/>
            <person name="Armitage A.D."/>
            <person name="Sobczyk M.K."/>
            <person name="Bates H.J."/>
            <person name="Dunwell J.M."/>
            <person name="Nellist C.F."/>
            <person name="Harrison R.J."/>
        </authorList>
    </citation>
    <scope>NUCLEOTIDE SEQUENCE [LARGE SCALE GENOMIC DNA]</scope>
    <source>
        <strain evidence="5 7">SCRP249</strain>
        <strain evidence="6 8">SCRP333</strain>
    </source>
</reference>
<evidence type="ECO:0000256" key="1">
    <source>
        <dbReference type="ARBA" id="ARBA00004123"/>
    </source>
</evidence>
<sequence length="151" mass="17042">MAFTSRPLMESTDAAALNLGEDFEDEVCLSNAEVAIILEKQKINYVEQKKTFTRAFKKTESYVLRFTGTRDPLVNQASVIELREALQSISFEHDDEVHRLEEFEIACLSNLNPEGAEEAVALIPSLSKHFTDNEIEEILGMISRLTAKIFS</sequence>
<comment type="subcellular location">
    <subcellularLocation>
        <location evidence="1">Nucleus</location>
    </subcellularLocation>
</comment>
<dbReference type="SMART" id="SM00657">
    <property type="entry name" value="RPOL4c"/>
    <property type="match status" value="1"/>
</dbReference>
<comment type="similarity">
    <text evidence="3">Belongs to the eukaryotic RPB4 RNA polymerase subunit family.</text>
</comment>
<dbReference type="EMBL" id="QXFT01000250">
    <property type="protein sequence ID" value="KAE9349520.1"/>
    <property type="molecule type" value="Genomic_DNA"/>
</dbReference>
<dbReference type="AlphaFoldDB" id="A0A6A3LXI4"/>
<protein>
    <recommendedName>
        <fullName evidence="4">RNA polymerase Rpb4/RPC9 core domain-containing protein</fullName>
    </recommendedName>
</protein>
<dbReference type="EMBL" id="QXFV01000831">
    <property type="protein sequence ID" value="KAE9024491.1"/>
    <property type="molecule type" value="Genomic_DNA"/>
</dbReference>
<dbReference type="PANTHER" id="PTHR21297">
    <property type="entry name" value="DNA-DIRECTED RNA POLYMERASE II"/>
    <property type="match status" value="1"/>
</dbReference>
<organism evidence="5 7">
    <name type="scientific">Phytophthora rubi</name>
    <dbReference type="NCBI Taxonomy" id="129364"/>
    <lineage>
        <taxon>Eukaryota</taxon>
        <taxon>Sar</taxon>
        <taxon>Stramenopiles</taxon>
        <taxon>Oomycota</taxon>
        <taxon>Peronosporomycetes</taxon>
        <taxon>Peronosporales</taxon>
        <taxon>Peronosporaceae</taxon>
        <taxon>Phytophthora</taxon>
    </lineage>
</organism>
<dbReference type="GO" id="GO:0030880">
    <property type="term" value="C:RNA polymerase complex"/>
    <property type="evidence" value="ECO:0007669"/>
    <property type="project" value="InterPro"/>
</dbReference>
<dbReference type="InterPro" id="IPR006590">
    <property type="entry name" value="RNA_pol_Rpb4/RPC9_core"/>
</dbReference>
<dbReference type="Gene3D" id="1.20.1250.40">
    <property type="match status" value="1"/>
</dbReference>
<dbReference type="GO" id="GO:0005634">
    <property type="term" value="C:nucleus"/>
    <property type="evidence" value="ECO:0007669"/>
    <property type="project" value="UniProtKB-SubCell"/>
</dbReference>
<dbReference type="GO" id="GO:0000166">
    <property type="term" value="F:nucleotide binding"/>
    <property type="evidence" value="ECO:0007669"/>
    <property type="project" value="InterPro"/>
</dbReference>